<dbReference type="InterPro" id="IPR050344">
    <property type="entry name" value="Peptidase_M1_aminopeptidases"/>
</dbReference>
<evidence type="ECO:0000256" key="3">
    <source>
        <dbReference type="ARBA" id="ARBA00022670"/>
    </source>
</evidence>
<dbReference type="GO" id="GO:0006508">
    <property type="term" value="P:proteolysis"/>
    <property type="evidence" value="ECO:0007669"/>
    <property type="project" value="UniProtKB-KW"/>
</dbReference>
<proteinExistence type="inferred from homology"/>
<dbReference type="Gene3D" id="2.60.40.1910">
    <property type="match status" value="1"/>
</dbReference>
<keyword evidence="17" id="KW-1185">Reference proteome</keyword>
<dbReference type="SUPFAM" id="SSF63737">
    <property type="entry name" value="Leukotriene A4 hydrolase N-terminal domain"/>
    <property type="match status" value="1"/>
</dbReference>
<evidence type="ECO:0000313" key="16">
    <source>
        <dbReference type="EMBL" id="PMD41161.1"/>
    </source>
</evidence>
<dbReference type="FunFam" id="2.60.40.1730:FF:000013">
    <property type="entry name" value="Aminopeptidase"/>
    <property type="match status" value="1"/>
</dbReference>
<keyword evidence="6 9" id="KW-0862">Zinc</keyword>
<feature type="binding site" evidence="9">
    <location>
        <position position="319"/>
    </location>
    <ligand>
        <name>Zn(2+)</name>
        <dbReference type="ChEBI" id="CHEBI:29105"/>
        <note>catalytic</note>
    </ligand>
</feature>
<evidence type="ECO:0000259" key="13">
    <source>
        <dbReference type="Pfam" id="PF01433"/>
    </source>
</evidence>
<feature type="site" description="Transition state stabilizer" evidence="10">
    <location>
        <position position="408"/>
    </location>
</feature>
<dbReference type="GO" id="GO:0043171">
    <property type="term" value="P:peptide catabolic process"/>
    <property type="evidence" value="ECO:0007669"/>
    <property type="project" value="TreeGrafter"/>
</dbReference>
<dbReference type="CDD" id="cd09601">
    <property type="entry name" value="M1_APN-Q_like"/>
    <property type="match status" value="1"/>
</dbReference>
<dbReference type="GO" id="GO:0008270">
    <property type="term" value="F:zinc ion binding"/>
    <property type="evidence" value="ECO:0007669"/>
    <property type="project" value="UniProtKB-UniRule"/>
</dbReference>
<dbReference type="OrthoDB" id="10031169at2759"/>
<evidence type="ECO:0000313" key="17">
    <source>
        <dbReference type="Proteomes" id="UP000235786"/>
    </source>
</evidence>
<keyword evidence="4 9" id="KW-0479">Metal-binding</keyword>
<dbReference type="PANTHER" id="PTHR11533:SF174">
    <property type="entry name" value="PUROMYCIN-SENSITIVE AMINOPEPTIDASE-RELATED"/>
    <property type="match status" value="1"/>
</dbReference>
<feature type="binding site" evidence="9">
    <location>
        <position position="342"/>
    </location>
    <ligand>
        <name>Zn(2+)</name>
        <dbReference type="ChEBI" id="CHEBI:29105"/>
        <note>catalytic</note>
    </ligand>
</feature>
<evidence type="ECO:0000256" key="9">
    <source>
        <dbReference type="PIRSR" id="PIRSR634016-3"/>
    </source>
</evidence>
<dbReference type="FunFam" id="1.10.390.10:FF:000006">
    <property type="entry name" value="Puromycin-sensitive aminopeptidase"/>
    <property type="match status" value="1"/>
</dbReference>
<evidence type="ECO:0000256" key="10">
    <source>
        <dbReference type="PIRSR" id="PIRSR634016-4"/>
    </source>
</evidence>
<comment type="cofactor">
    <cofactor evidence="9 11">
        <name>Zn(2+)</name>
        <dbReference type="ChEBI" id="CHEBI:29105"/>
    </cofactor>
    <text evidence="9 11">Binds 1 zinc ion per subunit.</text>
</comment>
<keyword evidence="5 11" id="KW-0378">Hydrolase</keyword>
<dbReference type="Pfam" id="PF11838">
    <property type="entry name" value="ERAP1_C"/>
    <property type="match status" value="1"/>
</dbReference>
<dbReference type="InterPro" id="IPR034016">
    <property type="entry name" value="M1_APN-typ"/>
</dbReference>
<dbReference type="Gene3D" id="1.25.50.20">
    <property type="match status" value="1"/>
</dbReference>
<dbReference type="Pfam" id="PF17900">
    <property type="entry name" value="Peptidase_M1_N"/>
    <property type="match status" value="1"/>
</dbReference>
<sequence length="870" mass="97169">MREHLNPLIGHSSSDKNDYRLPKNVKPTHYDIRLEPDFENASLNGSVVVHFDVLQDTNFIILNTHEIEILTTVLISSPGKAVKIPKVHFHEVQQTMVIPLPETVPEGAQIRIQQTFKGRLNDAKTMSGFNRSRYIGRDGKQKWIGSTQGQPVGARQIFPCADEPAFKATFAATLVVDHGVTALSNMDISSEKSASNTKKAVVFNKTPPMSTYLVCFVVAELDYIESKEYRVPVRIYATPDQDLEKARWLLDISAKAMISHEKIFGSPYPLPKLDSVSVPGHAGGMENWGCVLYADTYLCADESDGSAAGNVRKAYVVTHELAHQWFGNIVTAEWWDSLWLNESFADWATYNAATHMWPEWHPWSEFVSAGGQAYQAALALDSNRQSHRIENPVNTPAEIAQSFDAITYAKGCAILRMISELLGNEVFVKGVRLHLKRHAFGNATTDDLWDSLSHASGKNVQKIMSTWTQKVGFPILYVTEDQASNTISISQHRFLQSGKVLPEDDQVLYPVHLKTRTLQGIDHDVQLVSRTGKFPVNLATYKLNAGQTGLYRVSYPLSRWAKLGSQLRLPNLLTGDDRVGLISDLSAIATAGQTSTRTSHLLSFLSNFKAEKDYFVWRQLFSNFEDLQKAWLFEDASTIAALKRFQQDLMKKVLGDLDEELWNFKPWEEYSEQGLKATIFANAEAYGPVKIVASYLFKRFMDGDTKALNPNIRQAVFKIVLSDAKASDQDETYNQLLHTFRTTPSVNTRTDVISALSHATSPSLIQRTISLVNSPEIQSLNERISAFAALSTHCNGIFALWEWLKENWDELVDKEGGILGGAFVGSCVQGFATREQVREVEGFLRGKKGSAEVSSDLVFREVVGCANEGL</sequence>
<dbReference type="PRINTS" id="PR00756">
    <property type="entry name" value="ALADIPTASE"/>
</dbReference>
<keyword evidence="7 11" id="KW-0482">Metalloprotease</keyword>
<dbReference type="InterPro" id="IPR024571">
    <property type="entry name" value="ERAP1-like_C_dom"/>
</dbReference>
<keyword evidence="2 11" id="KW-0031">Aminopeptidase</keyword>
<evidence type="ECO:0000256" key="4">
    <source>
        <dbReference type="ARBA" id="ARBA00022723"/>
    </source>
</evidence>
<feature type="domain" description="Peptidase M1 membrane alanine aminopeptidase" evidence="13">
    <location>
        <begin position="249"/>
        <end position="467"/>
    </location>
</feature>
<feature type="domain" description="Aminopeptidase N-like N-terminal" evidence="15">
    <location>
        <begin position="26"/>
        <end position="213"/>
    </location>
</feature>
<dbReference type="EC" id="3.4.11.-" evidence="11"/>
<protein>
    <recommendedName>
        <fullName evidence="11">Aminopeptidase</fullName>
        <ecNumber evidence="11">3.4.11.-</ecNumber>
    </recommendedName>
</protein>
<dbReference type="GO" id="GO:0042277">
    <property type="term" value="F:peptide binding"/>
    <property type="evidence" value="ECO:0007669"/>
    <property type="project" value="TreeGrafter"/>
</dbReference>
<dbReference type="InterPro" id="IPR042097">
    <property type="entry name" value="Aminopeptidase_N-like_N_sf"/>
</dbReference>
<dbReference type="EMBL" id="KZ613944">
    <property type="protein sequence ID" value="PMD41161.1"/>
    <property type="molecule type" value="Genomic_DNA"/>
</dbReference>
<evidence type="ECO:0000256" key="12">
    <source>
        <dbReference type="SAM" id="MobiDB-lite"/>
    </source>
</evidence>
<evidence type="ECO:0000256" key="1">
    <source>
        <dbReference type="ARBA" id="ARBA00010136"/>
    </source>
</evidence>
<feature type="domain" description="ERAP1-like C-terminal" evidence="14">
    <location>
        <begin position="541"/>
        <end position="848"/>
    </location>
</feature>
<keyword evidence="3 11" id="KW-0645">Protease</keyword>
<evidence type="ECO:0000259" key="15">
    <source>
        <dbReference type="Pfam" id="PF17900"/>
    </source>
</evidence>
<comment type="similarity">
    <text evidence="1 11">Belongs to the peptidase M1 family.</text>
</comment>
<dbReference type="Gene3D" id="1.10.390.10">
    <property type="entry name" value="Neutral Protease Domain 2"/>
    <property type="match status" value="1"/>
</dbReference>
<dbReference type="STRING" id="1149755.A0A2J6RRL3"/>
<dbReference type="PANTHER" id="PTHR11533">
    <property type="entry name" value="PROTEASE M1 ZINC METALLOPROTEASE"/>
    <property type="match status" value="1"/>
</dbReference>
<organism evidence="16 17">
    <name type="scientific">Hyaloscypha variabilis (strain UAMH 11265 / GT02V1 / F)</name>
    <name type="common">Meliniomyces variabilis</name>
    <dbReference type="NCBI Taxonomy" id="1149755"/>
    <lineage>
        <taxon>Eukaryota</taxon>
        <taxon>Fungi</taxon>
        <taxon>Dikarya</taxon>
        <taxon>Ascomycota</taxon>
        <taxon>Pezizomycotina</taxon>
        <taxon>Leotiomycetes</taxon>
        <taxon>Helotiales</taxon>
        <taxon>Hyaloscyphaceae</taxon>
        <taxon>Hyaloscypha</taxon>
        <taxon>Hyaloscypha variabilis</taxon>
    </lineage>
</organism>
<evidence type="ECO:0000256" key="6">
    <source>
        <dbReference type="ARBA" id="ARBA00022833"/>
    </source>
</evidence>
<dbReference type="AlphaFoldDB" id="A0A2J6RRL3"/>
<evidence type="ECO:0000256" key="8">
    <source>
        <dbReference type="PIRSR" id="PIRSR634016-1"/>
    </source>
</evidence>
<dbReference type="InterPro" id="IPR027268">
    <property type="entry name" value="Peptidase_M4/M1_CTD_sf"/>
</dbReference>
<evidence type="ECO:0000256" key="2">
    <source>
        <dbReference type="ARBA" id="ARBA00022438"/>
    </source>
</evidence>
<gene>
    <name evidence="16" type="ORF">L207DRAFT_527820</name>
</gene>
<feature type="region of interest" description="Disordered" evidence="12">
    <location>
        <begin position="1"/>
        <end position="22"/>
    </location>
</feature>
<dbReference type="GO" id="GO:0016020">
    <property type="term" value="C:membrane"/>
    <property type="evidence" value="ECO:0007669"/>
    <property type="project" value="TreeGrafter"/>
</dbReference>
<dbReference type="InterPro" id="IPR045357">
    <property type="entry name" value="Aminopeptidase_N-like_N"/>
</dbReference>
<dbReference type="InterPro" id="IPR014782">
    <property type="entry name" value="Peptidase_M1_dom"/>
</dbReference>
<name>A0A2J6RRL3_HYAVF</name>
<dbReference type="SUPFAM" id="SSF55486">
    <property type="entry name" value="Metalloproteases ('zincins'), catalytic domain"/>
    <property type="match status" value="1"/>
</dbReference>
<dbReference type="GO" id="GO:0070006">
    <property type="term" value="F:metalloaminopeptidase activity"/>
    <property type="evidence" value="ECO:0007669"/>
    <property type="project" value="TreeGrafter"/>
</dbReference>
<dbReference type="Pfam" id="PF01433">
    <property type="entry name" value="Peptidase_M1"/>
    <property type="match status" value="1"/>
</dbReference>
<dbReference type="InterPro" id="IPR001930">
    <property type="entry name" value="Peptidase_M1"/>
</dbReference>
<evidence type="ECO:0000259" key="14">
    <source>
        <dbReference type="Pfam" id="PF11838"/>
    </source>
</evidence>
<accession>A0A2J6RRL3</accession>
<evidence type="ECO:0000256" key="5">
    <source>
        <dbReference type="ARBA" id="ARBA00022801"/>
    </source>
</evidence>
<dbReference type="Proteomes" id="UP000235786">
    <property type="component" value="Unassembled WGS sequence"/>
</dbReference>
<feature type="active site" description="Proton acceptor" evidence="8">
    <location>
        <position position="320"/>
    </location>
</feature>
<dbReference type="Gene3D" id="2.60.40.1730">
    <property type="entry name" value="tricorn interacting facor f3 domain"/>
    <property type="match status" value="1"/>
</dbReference>
<evidence type="ECO:0000256" key="7">
    <source>
        <dbReference type="ARBA" id="ARBA00023049"/>
    </source>
</evidence>
<evidence type="ECO:0000256" key="11">
    <source>
        <dbReference type="RuleBase" id="RU364040"/>
    </source>
</evidence>
<feature type="binding site" evidence="9">
    <location>
        <position position="323"/>
    </location>
    <ligand>
        <name>Zn(2+)</name>
        <dbReference type="ChEBI" id="CHEBI:29105"/>
        <note>catalytic</note>
    </ligand>
</feature>
<dbReference type="GO" id="GO:0005737">
    <property type="term" value="C:cytoplasm"/>
    <property type="evidence" value="ECO:0007669"/>
    <property type="project" value="TreeGrafter"/>
</dbReference>
<reference evidence="16 17" key="1">
    <citation type="submission" date="2016-04" db="EMBL/GenBank/DDBJ databases">
        <title>A degradative enzymes factory behind the ericoid mycorrhizal symbiosis.</title>
        <authorList>
            <consortium name="DOE Joint Genome Institute"/>
            <person name="Martino E."/>
            <person name="Morin E."/>
            <person name="Grelet G."/>
            <person name="Kuo A."/>
            <person name="Kohler A."/>
            <person name="Daghino S."/>
            <person name="Barry K."/>
            <person name="Choi C."/>
            <person name="Cichocki N."/>
            <person name="Clum A."/>
            <person name="Copeland A."/>
            <person name="Hainaut M."/>
            <person name="Haridas S."/>
            <person name="Labutti K."/>
            <person name="Lindquist E."/>
            <person name="Lipzen A."/>
            <person name="Khouja H.-R."/>
            <person name="Murat C."/>
            <person name="Ohm R."/>
            <person name="Olson A."/>
            <person name="Spatafora J."/>
            <person name="Veneault-Fourrey C."/>
            <person name="Henrissat B."/>
            <person name="Grigoriev I."/>
            <person name="Martin F."/>
            <person name="Perotto S."/>
        </authorList>
    </citation>
    <scope>NUCLEOTIDE SEQUENCE [LARGE SCALE GENOMIC DNA]</scope>
    <source>
        <strain evidence="16 17">F</strain>
    </source>
</reference>